<dbReference type="Gene3D" id="2.30.30.110">
    <property type="match status" value="1"/>
</dbReference>
<keyword evidence="1" id="KW-0255">Endonuclease</keyword>
<dbReference type="InterPro" id="IPR003477">
    <property type="entry name" value="PemK-like"/>
</dbReference>
<dbReference type="OrthoDB" id="9808744at2"/>
<dbReference type="GO" id="GO:0004521">
    <property type="term" value="F:RNA endonuclease activity"/>
    <property type="evidence" value="ECO:0007669"/>
    <property type="project" value="TreeGrafter"/>
</dbReference>
<dbReference type="GO" id="GO:0006402">
    <property type="term" value="P:mRNA catabolic process"/>
    <property type="evidence" value="ECO:0007669"/>
    <property type="project" value="TreeGrafter"/>
</dbReference>
<keyword evidence="1" id="KW-0540">Nuclease</keyword>
<dbReference type="InterPro" id="IPR011067">
    <property type="entry name" value="Plasmid_toxin/cell-grow_inhib"/>
</dbReference>
<evidence type="ECO:0000313" key="2">
    <source>
        <dbReference type="EMBL" id="AXC11472.1"/>
    </source>
</evidence>
<proteinExistence type="inferred from homology"/>
<dbReference type="PIRSF" id="PIRSF033490">
    <property type="entry name" value="MazF"/>
    <property type="match status" value="1"/>
</dbReference>
<dbReference type="AlphaFoldDB" id="A0A2Z5FXG0"/>
<dbReference type="RefSeq" id="WP_114206921.1">
    <property type="nucleotide sequence ID" value="NZ_CP030840.1"/>
</dbReference>
<sequence>MTVGKPFRGVVVEVGFDPVVGHEQGKSRPCIVVQNDIGNRFSSTTIVVPLTDASHIKKPFPVYVLIRKGDGGLKKDSYALCDQVRVVDQQRFRGVYGTLAPANMSAVDQALRVSLGL</sequence>
<dbReference type="Pfam" id="PF02452">
    <property type="entry name" value="PemK_toxin"/>
    <property type="match status" value="1"/>
</dbReference>
<dbReference type="GO" id="GO:0016075">
    <property type="term" value="P:rRNA catabolic process"/>
    <property type="evidence" value="ECO:0007669"/>
    <property type="project" value="TreeGrafter"/>
</dbReference>
<protein>
    <recommendedName>
        <fullName evidence="1">mRNA interferase</fullName>
        <ecNumber evidence="1">3.1.-.-</ecNumber>
    </recommendedName>
</protein>
<comment type="similarity">
    <text evidence="1">Belongs to the PemK/MazF family.</text>
</comment>
<dbReference type="PANTHER" id="PTHR33988">
    <property type="entry name" value="ENDORIBONUCLEASE MAZF-RELATED"/>
    <property type="match status" value="1"/>
</dbReference>
<dbReference type="GO" id="GO:0003677">
    <property type="term" value="F:DNA binding"/>
    <property type="evidence" value="ECO:0007669"/>
    <property type="project" value="InterPro"/>
</dbReference>
<dbReference type="PANTHER" id="PTHR33988:SF2">
    <property type="entry name" value="ENDORIBONUCLEASE MAZF"/>
    <property type="match status" value="1"/>
</dbReference>
<dbReference type="SUPFAM" id="SSF50118">
    <property type="entry name" value="Cell growth inhibitor/plasmid maintenance toxic component"/>
    <property type="match status" value="1"/>
</dbReference>
<accession>A0A2Z5FXG0</accession>
<dbReference type="KEGG" id="abas:ACPOL_2148"/>
<name>A0A2Z5FXG0_9BACT</name>
<gene>
    <name evidence="2" type="ORF">ACPOL_2148</name>
</gene>
<dbReference type="EMBL" id="CP030840">
    <property type="protein sequence ID" value="AXC11472.1"/>
    <property type="molecule type" value="Genomic_DNA"/>
</dbReference>
<evidence type="ECO:0000256" key="1">
    <source>
        <dbReference type="PIRNR" id="PIRNR033490"/>
    </source>
</evidence>
<dbReference type="Proteomes" id="UP000253606">
    <property type="component" value="Chromosome"/>
</dbReference>
<dbReference type="GO" id="GO:0016787">
    <property type="term" value="F:hydrolase activity"/>
    <property type="evidence" value="ECO:0007669"/>
    <property type="project" value="UniProtKB-KW"/>
</dbReference>
<organism evidence="2 3">
    <name type="scientific">Acidisarcina polymorpha</name>
    <dbReference type="NCBI Taxonomy" id="2211140"/>
    <lineage>
        <taxon>Bacteria</taxon>
        <taxon>Pseudomonadati</taxon>
        <taxon>Acidobacteriota</taxon>
        <taxon>Terriglobia</taxon>
        <taxon>Terriglobales</taxon>
        <taxon>Acidobacteriaceae</taxon>
        <taxon>Acidisarcina</taxon>
    </lineage>
</organism>
<reference evidence="2 3" key="1">
    <citation type="journal article" date="2018" name="Front. Microbiol.">
        <title>Hydrolytic Capabilities as a Key to Environmental Success: Chitinolytic and Cellulolytic Acidobacteria From Acidic Sub-arctic Soils and Boreal Peatlands.</title>
        <authorList>
            <person name="Belova S.E."/>
            <person name="Ravin N.V."/>
            <person name="Pankratov T.A."/>
            <person name="Rakitin A.L."/>
            <person name="Ivanova A.A."/>
            <person name="Beletsky A.V."/>
            <person name="Mardanov A.V."/>
            <person name="Sinninghe Damste J.S."/>
            <person name="Dedysh S.N."/>
        </authorList>
    </citation>
    <scope>NUCLEOTIDE SEQUENCE [LARGE SCALE GENOMIC DNA]</scope>
    <source>
        <strain evidence="2 3">SBC82</strain>
    </source>
</reference>
<keyword evidence="1" id="KW-0378">Hydrolase</keyword>
<dbReference type="EC" id="3.1.-.-" evidence="1"/>
<evidence type="ECO:0000313" key="3">
    <source>
        <dbReference type="Proteomes" id="UP000253606"/>
    </source>
</evidence>
<comment type="function">
    <text evidence="1">Toxic component of a type II toxin-antitoxin (TA) system.</text>
</comment>
<keyword evidence="3" id="KW-1185">Reference proteome</keyword>